<feature type="transmembrane region" description="Helical" evidence="1">
    <location>
        <begin position="66"/>
        <end position="96"/>
    </location>
</feature>
<proteinExistence type="predicted"/>
<feature type="non-terminal residue" evidence="2">
    <location>
        <position position="1"/>
    </location>
</feature>
<evidence type="ECO:0000313" key="2">
    <source>
        <dbReference type="EMBL" id="GAG42895.1"/>
    </source>
</evidence>
<sequence length="224" mass="25133">VNGWQPYLPFTQYCPWRPETLLIEPRTGFNRAIGPFGHPIMFGACFAMFLPLVYSLRHEKNWRNLAYILSGAAIIGALSSMSGGPFSMMMVAVFCLALEKCKHWVKPLLIFFVISCIGTEIISNRPFYHVVLSRLNPIGGAWWHRARLIDLAIENIDEWWLAGYGGQDPGWGQFLGSSHTDVTNQFVLHGVQYGMLGVVALCVVLASVFSNLNRLHNVAQHPQT</sequence>
<accession>X0XIC8</accession>
<keyword evidence="1" id="KW-0472">Membrane</keyword>
<keyword evidence="1" id="KW-0812">Transmembrane</keyword>
<name>X0XIC8_9ZZZZ</name>
<keyword evidence="1" id="KW-1133">Transmembrane helix</keyword>
<feature type="transmembrane region" description="Helical" evidence="1">
    <location>
        <begin position="193"/>
        <end position="212"/>
    </location>
</feature>
<gene>
    <name evidence="2" type="ORF">S01H1_79733</name>
</gene>
<organism evidence="2">
    <name type="scientific">marine sediment metagenome</name>
    <dbReference type="NCBI Taxonomy" id="412755"/>
    <lineage>
        <taxon>unclassified sequences</taxon>
        <taxon>metagenomes</taxon>
        <taxon>ecological metagenomes</taxon>
    </lineage>
</organism>
<feature type="transmembrane region" description="Helical" evidence="1">
    <location>
        <begin position="36"/>
        <end position="54"/>
    </location>
</feature>
<evidence type="ECO:0000256" key="1">
    <source>
        <dbReference type="SAM" id="Phobius"/>
    </source>
</evidence>
<evidence type="ECO:0008006" key="3">
    <source>
        <dbReference type="Google" id="ProtNLM"/>
    </source>
</evidence>
<dbReference type="AlphaFoldDB" id="X0XIC8"/>
<reference evidence="2" key="1">
    <citation type="journal article" date="2014" name="Front. Microbiol.">
        <title>High frequency of phylogenetically diverse reductive dehalogenase-homologous genes in deep subseafloor sedimentary metagenomes.</title>
        <authorList>
            <person name="Kawai M."/>
            <person name="Futagami T."/>
            <person name="Toyoda A."/>
            <person name="Takaki Y."/>
            <person name="Nishi S."/>
            <person name="Hori S."/>
            <person name="Arai W."/>
            <person name="Tsubouchi T."/>
            <person name="Morono Y."/>
            <person name="Uchiyama I."/>
            <person name="Ito T."/>
            <person name="Fujiyama A."/>
            <person name="Inagaki F."/>
            <person name="Takami H."/>
        </authorList>
    </citation>
    <scope>NUCLEOTIDE SEQUENCE</scope>
    <source>
        <strain evidence="2">Expedition CK06-06</strain>
    </source>
</reference>
<feature type="non-terminal residue" evidence="2">
    <location>
        <position position="224"/>
    </location>
</feature>
<comment type="caution">
    <text evidence="2">The sequence shown here is derived from an EMBL/GenBank/DDBJ whole genome shotgun (WGS) entry which is preliminary data.</text>
</comment>
<dbReference type="EMBL" id="BARS01053780">
    <property type="protein sequence ID" value="GAG42895.1"/>
    <property type="molecule type" value="Genomic_DNA"/>
</dbReference>
<protein>
    <recommendedName>
        <fullName evidence="3">O-antigen ligase domain-containing protein</fullName>
    </recommendedName>
</protein>